<dbReference type="GeneID" id="94197392"/>
<evidence type="ECO:0000256" key="1">
    <source>
        <dbReference type="SAM" id="MobiDB-lite"/>
    </source>
</evidence>
<protein>
    <submittedName>
        <fullName evidence="2">Zn finger domain containing protein</fullName>
    </submittedName>
</protein>
<dbReference type="AlphaFoldDB" id="A0AAV4M0C3"/>
<keyword evidence="3" id="KW-1185">Reference proteome</keyword>
<dbReference type="RefSeq" id="XP_067717980.1">
    <property type="nucleotide sequence ID" value="XM_067861879.1"/>
</dbReference>
<proteinExistence type="predicted"/>
<comment type="caution">
    <text evidence="2">The sequence shown here is derived from an EMBL/GenBank/DDBJ whole genome shotgun (WGS) entry which is preliminary data.</text>
</comment>
<sequence>MDPPAGRSQIRRGARARTRRRRLPQEACRERAPERREGRNCGSRLTRRQNYKHQKKFEDLTARLQAATAERNRLRRLCLVKAKETLSSFDTHFFSTVRCSYPAPPRPYINPNVFTHRHKHMASQYRRAVADETCLREEADSLHQRYVALNGVLEDLKSCYERISEEKLLM</sequence>
<accession>A0AAV4M0C3</accession>
<reference evidence="2 3" key="1">
    <citation type="submission" date="2021-06" db="EMBL/GenBank/DDBJ databases">
        <title>Genome sequence of Babesia caballi.</title>
        <authorList>
            <person name="Yamagishi J."/>
            <person name="Kidaka T."/>
            <person name="Ochi A."/>
        </authorList>
    </citation>
    <scope>NUCLEOTIDE SEQUENCE [LARGE SCALE GENOMIC DNA]</scope>
    <source>
        <strain evidence="2">USDA-D6B2</strain>
    </source>
</reference>
<gene>
    <name evidence="2" type="ORF">BcabD6B2_53460</name>
</gene>
<evidence type="ECO:0000313" key="2">
    <source>
        <dbReference type="EMBL" id="GIX65911.1"/>
    </source>
</evidence>
<feature type="compositionally biased region" description="Basic residues" evidence="1">
    <location>
        <begin position="9"/>
        <end position="22"/>
    </location>
</feature>
<organism evidence="2 3">
    <name type="scientific">Babesia caballi</name>
    <dbReference type="NCBI Taxonomy" id="5871"/>
    <lineage>
        <taxon>Eukaryota</taxon>
        <taxon>Sar</taxon>
        <taxon>Alveolata</taxon>
        <taxon>Apicomplexa</taxon>
        <taxon>Aconoidasida</taxon>
        <taxon>Piroplasmida</taxon>
        <taxon>Babesiidae</taxon>
        <taxon>Babesia</taxon>
    </lineage>
</organism>
<name>A0AAV4M0C3_BABCB</name>
<feature type="region of interest" description="Disordered" evidence="1">
    <location>
        <begin position="1"/>
        <end position="45"/>
    </location>
</feature>
<evidence type="ECO:0000313" key="3">
    <source>
        <dbReference type="Proteomes" id="UP001497744"/>
    </source>
</evidence>
<dbReference type="EMBL" id="BPLF01000005">
    <property type="protein sequence ID" value="GIX65911.1"/>
    <property type="molecule type" value="Genomic_DNA"/>
</dbReference>
<feature type="compositionally biased region" description="Basic and acidic residues" evidence="1">
    <location>
        <begin position="23"/>
        <end position="39"/>
    </location>
</feature>
<dbReference type="Proteomes" id="UP001497744">
    <property type="component" value="Unassembled WGS sequence"/>
</dbReference>